<dbReference type="Gene3D" id="3.30.70.1990">
    <property type="match status" value="1"/>
</dbReference>
<dbReference type="InterPro" id="IPR002937">
    <property type="entry name" value="Amino_oxidase"/>
</dbReference>
<dbReference type="EMBL" id="KQ964593">
    <property type="protein sequence ID" value="KXN68136.1"/>
    <property type="molecule type" value="Genomic_DNA"/>
</dbReference>
<keyword evidence="1" id="KW-0732">Signal</keyword>
<feature type="signal peptide" evidence="1">
    <location>
        <begin position="1"/>
        <end position="25"/>
    </location>
</feature>
<dbReference type="Proteomes" id="UP000070444">
    <property type="component" value="Unassembled WGS sequence"/>
</dbReference>
<name>A0A137NZ95_CONC2</name>
<gene>
    <name evidence="3" type="ORF">CONCODRAFT_19193</name>
</gene>
<dbReference type="GO" id="GO:0016491">
    <property type="term" value="F:oxidoreductase activity"/>
    <property type="evidence" value="ECO:0007669"/>
    <property type="project" value="InterPro"/>
</dbReference>
<dbReference type="Pfam" id="PF01593">
    <property type="entry name" value="Amino_oxidase"/>
    <property type="match status" value="1"/>
</dbReference>
<proteinExistence type="predicted"/>
<feature type="chain" id="PRO_5007294261" evidence="1">
    <location>
        <begin position="26"/>
        <end position="445"/>
    </location>
</feature>
<dbReference type="Gene3D" id="1.10.405.20">
    <property type="match status" value="1"/>
</dbReference>
<evidence type="ECO:0000256" key="1">
    <source>
        <dbReference type="SAM" id="SignalP"/>
    </source>
</evidence>
<dbReference type="InterPro" id="IPR050464">
    <property type="entry name" value="Zeta_carotene_desat/Oxidored"/>
</dbReference>
<keyword evidence="4" id="KW-1185">Reference proteome</keyword>
<feature type="domain" description="Amine oxidase" evidence="2">
    <location>
        <begin position="36"/>
        <end position="271"/>
    </location>
</feature>
<dbReference type="PANTHER" id="PTHR42923">
    <property type="entry name" value="PROTOPORPHYRINOGEN OXIDASE"/>
    <property type="match status" value="1"/>
</dbReference>
<dbReference type="OrthoDB" id="5046242at2759"/>
<sequence length="445" mass="49516">MIFNIFNQLVLTLLINGSYSSPALSSDPVCIVGAGITGLSAAHRLKEKGHSVKLFEKGNIVGGKLHAYRKDGVVWNMGPVLFSEFYTKTFDLVKKFDIKYVNHHYLDLAGYQPDTGATLPLPQIAEDPLAKEAWARYQNIRKSYTIETGLINANPELFVSTSEWLKVNKLEALLPYALFFLTAEGYGHIDDTPALYFVHLLDLAKDIAVDFKLIPDGFDQIPFALAKELNVTLNAKVSKIDRSEHGTKIAYAAESGLKIQECSSTILAFPPVLNQVNSIISDLSDEEKDVLGQVKITKYATIANYVPDMKYIGYAPVLPPPFPPKLDGGIPAAIVNHTRGAAVTYHWTRGDFDVGPTDQELAHYQSENGKILPKIFPAKDTQTNLYVKGWDYFPHATTKSLQDGFYKKFHSIQGKKNIYYATPLLGLEVVEHSIRSGEYIADTFY</sequence>
<dbReference type="SUPFAM" id="SSF51905">
    <property type="entry name" value="FAD/NAD(P)-binding domain"/>
    <property type="match status" value="1"/>
</dbReference>
<organism evidence="3 4">
    <name type="scientific">Conidiobolus coronatus (strain ATCC 28846 / CBS 209.66 / NRRL 28638)</name>
    <name type="common">Delacroixia coronata</name>
    <dbReference type="NCBI Taxonomy" id="796925"/>
    <lineage>
        <taxon>Eukaryota</taxon>
        <taxon>Fungi</taxon>
        <taxon>Fungi incertae sedis</taxon>
        <taxon>Zoopagomycota</taxon>
        <taxon>Entomophthoromycotina</taxon>
        <taxon>Entomophthoromycetes</taxon>
        <taxon>Entomophthorales</taxon>
        <taxon>Ancylistaceae</taxon>
        <taxon>Conidiobolus</taxon>
    </lineage>
</organism>
<evidence type="ECO:0000259" key="2">
    <source>
        <dbReference type="Pfam" id="PF01593"/>
    </source>
</evidence>
<accession>A0A137NZ95</accession>
<dbReference type="STRING" id="796925.A0A137NZ95"/>
<protein>
    <submittedName>
        <fullName evidence="3">Nucleotide-binding domain-containing protein</fullName>
    </submittedName>
</protein>
<dbReference type="Gene3D" id="3.50.50.60">
    <property type="entry name" value="FAD/NAD(P)-binding domain"/>
    <property type="match status" value="1"/>
</dbReference>
<dbReference type="AlphaFoldDB" id="A0A137NZ95"/>
<evidence type="ECO:0000313" key="3">
    <source>
        <dbReference type="EMBL" id="KXN68136.1"/>
    </source>
</evidence>
<dbReference type="InterPro" id="IPR036188">
    <property type="entry name" value="FAD/NAD-bd_sf"/>
</dbReference>
<evidence type="ECO:0000313" key="4">
    <source>
        <dbReference type="Proteomes" id="UP000070444"/>
    </source>
</evidence>
<reference evidence="3 4" key="1">
    <citation type="journal article" date="2015" name="Genome Biol. Evol.">
        <title>Phylogenomic analyses indicate that early fungi evolved digesting cell walls of algal ancestors of land plants.</title>
        <authorList>
            <person name="Chang Y."/>
            <person name="Wang S."/>
            <person name="Sekimoto S."/>
            <person name="Aerts A.L."/>
            <person name="Choi C."/>
            <person name="Clum A."/>
            <person name="LaButti K.M."/>
            <person name="Lindquist E.A."/>
            <person name="Yee Ngan C."/>
            <person name="Ohm R.A."/>
            <person name="Salamov A.A."/>
            <person name="Grigoriev I.V."/>
            <person name="Spatafora J.W."/>
            <person name="Berbee M.L."/>
        </authorList>
    </citation>
    <scope>NUCLEOTIDE SEQUENCE [LARGE SCALE GENOMIC DNA]</scope>
    <source>
        <strain evidence="3 4">NRRL 28638</strain>
    </source>
</reference>